<keyword evidence="2" id="KW-1185">Reference proteome</keyword>
<dbReference type="EMBL" id="JANJQO010001006">
    <property type="protein sequence ID" value="KAJ2973232.1"/>
    <property type="molecule type" value="Genomic_DNA"/>
</dbReference>
<name>A0ACC1N2U6_9HYPO</name>
<proteinExistence type="predicted"/>
<evidence type="ECO:0000313" key="1">
    <source>
        <dbReference type="EMBL" id="KAJ2973232.1"/>
    </source>
</evidence>
<comment type="caution">
    <text evidence="1">The sequence shown here is derived from an EMBL/GenBank/DDBJ whole genome shotgun (WGS) entry which is preliminary data.</text>
</comment>
<evidence type="ECO:0000313" key="2">
    <source>
        <dbReference type="Proteomes" id="UP001143910"/>
    </source>
</evidence>
<organism evidence="1 2">
    <name type="scientific">Zarea fungicola</name>
    <dbReference type="NCBI Taxonomy" id="93591"/>
    <lineage>
        <taxon>Eukaryota</taxon>
        <taxon>Fungi</taxon>
        <taxon>Dikarya</taxon>
        <taxon>Ascomycota</taxon>
        <taxon>Pezizomycotina</taxon>
        <taxon>Sordariomycetes</taxon>
        <taxon>Hypocreomycetidae</taxon>
        <taxon>Hypocreales</taxon>
        <taxon>Cordycipitaceae</taxon>
        <taxon>Zarea</taxon>
    </lineage>
</organism>
<reference evidence="1" key="1">
    <citation type="submission" date="2022-08" db="EMBL/GenBank/DDBJ databases">
        <title>Genome Sequence of Lecanicillium fungicola.</title>
        <authorList>
            <person name="Buettner E."/>
        </authorList>
    </citation>
    <scope>NUCLEOTIDE SEQUENCE</scope>
    <source>
        <strain evidence="1">Babe33</strain>
    </source>
</reference>
<gene>
    <name evidence="1" type="ORF">NQ176_g6725</name>
</gene>
<protein>
    <submittedName>
        <fullName evidence="1">Uncharacterized protein</fullName>
    </submittedName>
</protein>
<accession>A0ACC1N2U6</accession>
<sequence length="361" mass="41244">MTSLPTAQTHRSANATLSLDYITRELKSANRVPAQTTPMSQPSQGSAISLTPEEKHANYLEWRAAEKERINPDKLMAQVFLDDELMDYNNPPDCSRAAFKLPRLRRCAFDIGSMAITGQINLDPEMDESRYDGGFDGYNWKIKFGSSGPFVLKVVRAQSPDLNRIPLITNVSISSGIQTAPKAPYHFALQRECQNAAVLQLMRAAIAKDDATSGPILVNSGLPWTRDEALRNLFAFSDEKRLKNKLREDTSGKTRVTSMPRTRQCYGWVKIRGQDLWDQRRLHQHIDYVTLVYEYIEEGENDRDLIAESLKFFQSTFSHTCSPLQRNWKQSILIDMSDIIYAGGYQWTYWKQTADDVLRQF</sequence>
<dbReference type="Proteomes" id="UP001143910">
    <property type="component" value="Unassembled WGS sequence"/>
</dbReference>